<name>A0A956NHA1_UNCEI</name>
<dbReference type="InterPro" id="IPR013264">
    <property type="entry name" value="DNAG_N"/>
</dbReference>
<accession>A0A956NHA1</accession>
<keyword evidence="7 12" id="KW-0863">Zinc-finger</keyword>
<dbReference type="NCBIfam" id="TIGR01391">
    <property type="entry name" value="dnaG"/>
    <property type="match status" value="1"/>
</dbReference>
<evidence type="ECO:0000256" key="3">
    <source>
        <dbReference type="ARBA" id="ARBA00022679"/>
    </source>
</evidence>
<comment type="similarity">
    <text evidence="12 13">Belongs to the DnaG primase family.</text>
</comment>
<dbReference type="Pfam" id="PF08275">
    <property type="entry name" value="DNAG_N"/>
    <property type="match status" value="1"/>
</dbReference>
<dbReference type="EMBL" id="JAGQHS010000241">
    <property type="protein sequence ID" value="MCA9758979.1"/>
    <property type="molecule type" value="Genomic_DNA"/>
</dbReference>
<dbReference type="GO" id="GO:0008270">
    <property type="term" value="F:zinc ion binding"/>
    <property type="evidence" value="ECO:0007669"/>
    <property type="project" value="UniProtKB-UniRule"/>
</dbReference>
<evidence type="ECO:0000256" key="2">
    <source>
        <dbReference type="ARBA" id="ARBA00022515"/>
    </source>
</evidence>
<organism evidence="17 18">
    <name type="scientific">Eiseniibacteriota bacterium</name>
    <dbReference type="NCBI Taxonomy" id="2212470"/>
    <lineage>
        <taxon>Bacteria</taxon>
        <taxon>Candidatus Eiseniibacteriota</taxon>
    </lineage>
</organism>
<comment type="subunit">
    <text evidence="12">Monomer. Interacts with DnaB.</text>
</comment>
<evidence type="ECO:0000259" key="16">
    <source>
        <dbReference type="PROSITE" id="PS50880"/>
    </source>
</evidence>
<dbReference type="PANTHER" id="PTHR30313">
    <property type="entry name" value="DNA PRIMASE"/>
    <property type="match status" value="1"/>
</dbReference>
<keyword evidence="3 12" id="KW-0808">Transferase</keyword>
<dbReference type="Gene3D" id="3.90.580.10">
    <property type="entry name" value="Zinc finger, CHC2-type domain"/>
    <property type="match status" value="1"/>
</dbReference>
<dbReference type="SUPFAM" id="SSF56731">
    <property type="entry name" value="DNA primase core"/>
    <property type="match status" value="1"/>
</dbReference>
<evidence type="ECO:0000256" key="5">
    <source>
        <dbReference type="ARBA" id="ARBA00022705"/>
    </source>
</evidence>
<feature type="compositionally biased region" description="Low complexity" evidence="15">
    <location>
        <begin position="580"/>
        <end position="591"/>
    </location>
</feature>
<dbReference type="EC" id="2.7.7.101" evidence="12"/>
<proteinExistence type="inferred from homology"/>
<feature type="domain" description="Toprim" evidence="16">
    <location>
        <begin position="253"/>
        <end position="345"/>
    </location>
</feature>
<evidence type="ECO:0000256" key="11">
    <source>
        <dbReference type="ARBA" id="ARBA00023163"/>
    </source>
</evidence>
<gene>
    <name evidence="12" type="primary">dnaG</name>
    <name evidence="17" type="ORF">KDA27_24500</name>
</gene>
<evidence type="ECO:0000256" key="6">
    <source>
        <dbReference type="ARBA" id="ARBA00022723"/>
    </source>
</evidence>
<keyword evidence="10 12" id="KW-0238">DNA-binding</keyword>
<keyword evidence="6 12" id="KW-0479">Metal-binding</keyword>
<keyword evidence="8 12" id="KW-0862">Zinc</keyword>
<dbReference type="HAMAP" id="MF_00974">
    <property type="entry name" value="DNA_primase_DnaG"/>
    <property type="match status" value="1"/>
</dbReference>
<dbReference type="Gene3D" id="3.90.980.10">
    <property type="entry name" value="DNA primase, catalytic core, N-terminal domain"/>
    <property type="match status" value="1"/>
</dbReference>
<feature type="compositionally biased region" description="Basic and acidic residues" evidence="15">
    <location>
        <begin position="419"/>
        <end position="430"/>
    </location>
</feature>
<evidence type="ECO:0000256" key="9">
    <source>
        <dbReference type="ARBA" id="ARBA00022842"/>
    </source>
</evidence>
<dbReference type="InterPro" id="IPR006295">
    <property type="entry name" value="DNA_primase_DnaG"/>
</dbReference>
<evidence type="ECO:0000256" key="1">
    <source>
        <dbReference type="ARBA" id="ARBA00022478"/>
    </source>
</evidence>
<dbReference type="FunFam" id="3.90.580.10:FF:000001">
    <property type="entry name" value="DNA primase"/>
    <property type="match status" value="1"/>
</dbReference>
<dbReference type="InterPro" id="IPR037068">
    <property type="entry name" value="DNA_primase_core_N_sf"/>
</dbReference>
<reference evidence="17" key="1">
    <citation type="submission" date="2020-04" db="EMBL/GenBank/DDBJ databases">
        <authorList>
            <person name="Zhang T."/>
        </authorList>
    </citation>
    <scope>NUCLEOTIDE SEQUENCE</scope>
    <source>
        <strain evidence="17">HKST-UBA02</strain>
    </source>
</reference>
<evidence type="ECO:0000256" key="14">
    <source>
        <dbReference type="PIRSR" id="PIRSR002811-1"/>
    </source>
</evidence>
<feature type="zinc finger region" description="CHC2-type" evidence="12 14">
    <location>
        <begin position="40"/>
        <end position="64"/>
    </location>
</feature>
<evidence type="ECO:0000313" key="17">
    <source>
        <dbReference type="EMBL" id="MCA9758979.1"/>
    </source>
</evidence>
<dbReference type="GO" id="GO:0000428">
    <property type="term" value="C:DNA-directed RNA polymerase complex"/>
    <property type="evidence" value="ECO:0007669"/>
    <property type="project" value="UniProtKB-KW"/>
</dbReference>
<dbReference type="Gene3D" id="3.40.1360.10">
    <property type="match status" value="1"/>
</dbReference>
<dbReference type="InterPro" id="IPR034151">
    <property type="entry name" value="TOPRIM_DnaG_bac"/>
</dbReference>
<dbReference type="SMART" id="SM00493">
    <property type="entry name" value="TOPRIM"/>
    <property type="match status" value="1"/>
</dbReference>
<dbReference type="InterPro" id="IPR006171">
    <property type="entry name" value="TOPRIM_dom"/>
</dbReference>
<evidence type="ECO:0000313" key="18">
    <source>
        <dbReference type="Proteomes" id="UP000739538"/>
    </source>
</evidence>
<dbReference type="InterPro" id="IPR002694">
    <property type="entry name" value="Znf_CHC2"/>
</dbReference>
<feature type="region of interest" description="Disordered" evidence="15">
    <location>
        <begin position="575"/>
        <end position="610"/>
    </location>
</feature>
<evidence type="ECO:0000256" key="4">
    <source>
        <dbReference type="ARBA" id="ARBA00022695"/>
    </source>
</evidence>
<reference evidence="17" key="2">
    <citation type="journal article" date="2021" name="Microbiome">
        <title>Successional dynamics and alternative stable states in a saline activated sludge microbial community over 9 years.</title>
        <authorList>
            <person name="Wang Y."/>
            <person name="Ye J."/>
            <person name="Ju F."/>
            <person name="Liu L."/>
            <person name="Boyd J.A."/>
            <person name="Deng Y."/>
            <person name="Parks D.H."/>
            <person name="Jiang X."/>
            <person name="Yin X."/>
            <person name="Woodcroft B.J."/>
            <person name="Tyson G.W."/>
            <person name="Hugenholtz P."/>
            <person name="Polz M.F."/>
            <person name="Zhang T."/>
        </authorList>
    </citation>
    <scope>NUCLEOTIDE SEQUENCE</scope>
    <source>
        <strain evidence="17">HKST-UBA02</strain>
    </source>
</reference>
<dbReference type="GO" id="GO:1990077">
    <property type="term" value="C:primosome complex"/>
    <property type="evidence" value="ECO:0007669"/>
    <property type="project" value="UniProtKB-KW"/>
</dbReference>
<dbReference type="Pfam" id="PF01807">
    <property type="entry name" value="Zn_ribbon_DnaG"/>
    <property type="match status" value="1"/>
</dbReference>
<evidence type="ECO:0000256" key="15">
    <source>
        <dbReference type="SAM" id="MobiDB-lite"/>
    </source>
</evidence>
<evidence type="ECO:0000256" key="8">
    <source>
        <dbReference type="ARBA" id="ARBA00022833"/>
    </source>
</evidence>
<comment type="caution">
    <text evidence="17">The sequence shown here is derived from an EMBL/GenBank/DDBJ whole genome shotgun (WGS) entry which is preliminary data.</text>
</comment>
<keyword evidence="1 12" id="KW-0240">DNA-directed RNA polymerase</keyword>
<comment type="function">
    <text evidence="12 13">RNA polymerase that catalyzes the synthesis of short RNA molecules used as primers for DNA polymerase during DNA replication.</text>
</comment>
<comment type="domain">
    <text evidence="12">Contains an N-terminal zinc-binding domain, a central core domain that contains the primase activity, and a C-terminal DnaB-binding domain.</text>
</comment>
<dbReference type="CDD" id="cd03364">
    <property type="entry name" value="TOPRIM_DnaG_primases"/>
    <property type="match status" value="1"/>
</dbReference>
<keyword evidence="11 12" id="KW-0804">Transcription</keyword>
<dbReference type="Pfam" id="PF13155">
    <property type="entry name" value="Toprim_2"/>
    <property type="match status" value="1"/>
</dbReference>
<keyword evidence="2 12" id="KW-0639">Primosome</keyword>
<dbReference type="PANTHER" id="PTHR30313:SF2">
    <property type="entry name" value="DNA PRIMASE"/>
    <property type="match status" value="1"/>
</dbReference>
<evidence type="ECO:0000256" key="13">
    <source>
        <dbReference type="PIRNR" id="PIRNR002811"/>
    </source>
</evidence>
<dbReference type="SUPFAM" id="SSF57783">
    <property type="entry name" value="Zinc beta-ribbon"/>
    <property type="match status" value="1"/>
</dbReference>
<protein>
    <recommendedName>
        <fullName evidence="12 13">DNA primase</fullName>
        <ecNumber evidence="12">2.7.7.101</ecNumber>
    </recommendedName>
</protein>
<comment type="catalytic activity">
    <reaction evidence="12">
        <text>ssDNA + n NTP = ssDNA/pppN(pN)n-1 hybrid + (n-1) diphosphate.</text>
        <dbReference type="EC" id="2.7.7.101"/>
    </reaction>
</comment>
<dbReference type="AlphaFoldDB" id="A0A956NHA1"/>
<dbReference type="GO" id="GO:0003677">
    <property type="term" value="F:DNA binding"/>
    <property type="evidence" value="ECO:0007669"/>
    <property type="project" value="UniProtKB-KW"/>
</dbReference>
<dbReference type="GO" id="GO:0005737">
    <property type="term" value="C:cytoplasm"/>
    <property type="evidence" value="ECO:0007669"/>
    <property type="project" value="TreeGrafter"/>
</dbReference>
<keyword evidence="4 12" id="KW-0548">Nucleotidyltransferase</keyword>
<dbReference type="GO" id="GO:0006269">
    <property type="term" value="P:DNA replication, synthesis of primer"/>
    <property type="evidence" value="ECO:0007669"/>
    <property type="project" value="UniProtKB-UniRule"/>
</dbReference>
<dbReference type="GO" id="GO:0003899">
    <property type="term" value="F:DNA-directed RNA polymerase activity"/>
    <property type="evidence" value="ECO:0007669"/>
    <property type="project" value="UniProtKB-UniRule"/>
</dbReference>
<dbReference type="InterPro" id="IPR050219">
    <property type="entry name" value="DnaG_primase"/>
</dbReference>
<dbReference type="PROSITE" id="PS50880">
    <property type="entry name" value="TOPRIM"/>
    <property type="match status" value="1"/>
</dbReference>
<dbReference type="Proteomes" id="UP000739538">
    <property type="component" value="Unassembled WGS sequence"/>
</dbReference>
<dbReference type="InterPro" id="IPR036977">
    <property type="entry name" value="DNA_primase_Znf_CHC2"/>
</dbReference>
<evidence type="ECO:0000256" key="10">
    <source>
        <dbReference type="ARBA" id="ARBA00023125"/>
    </source>
</evidence>
<dbReference type="SMART" id="SM00400">
    <property type="entry name" value="ZnF_CHCC"/>
    <property type="match status" value="1"/>
</dbReference>
<sequence length="610" mass="65780">MARTGSDPFVEQVRSANDIVDIVGAQVALTRAGIRLKGLCPFHQEKTPSFHVSPDHQTYHCFGCGAGGDVFSFVMELENMTFPEALRHLAERAGIPVPDRQGPSSSNLERIRQALQIARGFFVERLRASEGTRAREYLAGRGIGQELIESYGLGFAPDSWDGLLRHAKQWITERSLIEAGLAIEGQGGRAYDRFRNRVIVPIESSGGAPVGFGGRILADEEPKYLNSPETPVYRKGSVLFGAAQARTAIREENRVLVVEGYFDVLALAQSGIGSAVGTCGTALTPEQARHLARYGGRIVLLFDGDKAGIRAALRALPIVVAEHADVRVLFPPSGQDPDDWVRSAGEDAVRHALDHAWTPVGFLEERVLAGALTRDDAARQAVTLVGRITDPLVRDLWVQEISGRFGVREDTVWTGVKAEMEGGGKPERAPAPRPSASAGKGWKSLERVCLQVALEHPDRATEIAEAVALGNPRAEFAQVLSWLSDQAPAEGELSPTPAELVSRAQSELEGVPSLASALVHEDNAPKPEVGPLIDALRTRALRHKMAQVTRDIRRAESVGDQEALSRLLMEKQRLARGEDGATLAGSAATTGPQEHRIPSTGLEAEAEGSI</sequence>
<dbReference type="PIRSF" id="PIRSF002811">
    <property type="entry name" value="DnaG"/>
    <property type="match status" value="1"/>
</dbReference>
<feature type="region of interest" description="Disordered" evidence="15">
    <location>
        <begin position="419"/>
        <end position="439"/>
    </location>
</feature>
<comment type="cofactor">
    <cofactor evidence="12 13 14">
        <name>Zn(2+)</name>
        <dbReference type="ChEBI" id="CHEBI:29105"/>
    </cofactor>
    <text evidence="12 13 14">Binds 1 zinc ion per monomer.</text>
</comment>
<dbReference type="InterPro" id="IPR030846">
    <property type="entry name" value="DnaG_bac"/>
</dbReference>
<evidence type="ECO:0000256" key="12">
    <source>
        <dbReference type="HAMAP-Rule" id="MF_00974"/>
    </source>
</evidence>
<keyword evidence="9" id="KW-0460">Magnesium</keyword>
<keyword evidence="5 12" id="KW-0235">DNA replication</keyword>
<evidence type="ECO:0000256" key="7">
    <source>
        <dbReference type="ARBA" id="ARBA00022771"/>
    </source>
</evidence>